<dbReference type="PROSITE" id="PS00018">
    <property type="entry name" value="EF_HAND_1"/>
    <property type="match status" value="2"/>
</dbReference>
<feature type="domain" description="EF-hand" evidence="4">
    <location>
        <begin position="89"/>
        <end position="113"/>
    </location>
</feature>
<evidence type="ECO:0000313" key="9">
    <source>
        <dbReference type="Proteomes" id="UP000663829"/>
    </source>
</evidence>
<evidence type="ECO:0000256" key="3">
    <source>
        <dbReference type="ARBA" id="ARBA00022837"/>
    </source>
</evidence>
<dbReference type="Gene3D" id="1.10.238.10">
    <property type="entry name" value="EF-hand"/>
    <property type="match status" value="2"/>
</dbReference>
<evidence type="ECO:0000313" key="6">
    <source>
        <dbReference type="EMBL" id="CAF1203641.1"/>
    </source>
</evidence>
<dbReference type="InterPro" id="IPR002048">
    <property type="entry name" value="EF_hand_dom"/>
</dbReference>
<dbReference type="PANTHER" id="PTHR23055">
    <property type="entry name" value="CALCIUM BINDING PROTEINS"/>
    <property type="match status" value="1"/>
</dbReference>
<dbReference type="Proteomes" id="UP000677228">
    <property type="component" value="Unassembled WGS sequence"/>
</dbReference>
<dbReference type="OrthoDB" id="191686at2759"/>
<proteinExistence type="predicted"/>
<keyword evidence="9" id="KW-1185">Reference proteome</keyword>
<reference evidence="6" key="1">
    <citation type="submission" date="2021-02" db="EMBL/GenBank/DDBJ databases">
        <authorList>
            <person name="Nowell W R."/>
        </authorList>
    </citation>
    <scope>NUCLEOTIDE SEQUENCE</scope>
</reference>
<protein>
    <recommendedName>
        <fullName evidence="4">EF-hand domain-containing protein</fullName>
    </recommendedName>
</protein>
<dbReference type="Proteomes" id="UP000681722">
    <property type="component" value="Unassembled WGS sequence"/>
</dbReference>
<dbReference type="PROSITE" id="PS50222">
    <property type="entry name" value="EF_HAND_2"/>
    <property type="match status" value="2"/>
</dbReference>
<comment type="caution">
    <text evidence="6">The sequence shown here is derived from an EMBL/GenBank/DDBJ whole genome shotgun (WGS) entry which is preliminary data.</text>
</comment>
<gene>
    <name evidence="6" type="ORF">GPM918_LOCUS23851</name>
    <name evidence="5" type="ORF">OVA965_LOCUS13038</name>
    <name evidence="8" type="ORF">SRO942_LOCUS23847</name>
    <name evidence="7" type="ORF">TMI583_LOCUS13042</name>
</gene>
<name>A0A814WKP3_9BILA</name>
<keyword evidence="1" id="KW-0479">Metal-binding</keyword>
<dbReference type="EMBL" id="CAJOBA010005362">
    <property type="protein sequence ID" value="CAF3741279.1"/>
    <property type="molecule type" value="Genomic_DNA"/>
</dbReference>
<keyword evidence="2" id="KW-0677">Repeat</keyword>
<dbReference type="Proteomes" id="UP000663829">
    <property type="component" value="Unassembled WGS sequence"/>
</dbReference>
<dbReference type="InterPro" id="IPR018247">
    <property type="entry name" value="EF_Hand_1_Ca_BS"/>
</dbReference>
<dbReference type="SMART" id="SM00054">
    <property type="entry name" value="EFh"/>
    <property type="match status" value="2"/>
</dbReference>
<feature type="domain" description="EF-hand" evidence="4">
    <location>
        <begin position="123"/>
        <end position="158"/>
    </location>
</feature>
<evidence type="ECO:0000256" key="2">
    <source>
        <dbReference type="ARBA" id="ARBA00022737"/>
    </source>
</evidence>
<accession>A0A814WKP3</accession>
<dbReference type="EMBL" id="CAJOBC010008674">
    <property type="protein sequence ID" value="CAF3967960.1"/>
    <property type="molecule type" value="Genomic_DNA"/>
</dbReference>
<dbReference type="GO" id="GO:0005509">
    <property type="term" value="F:calcium ion binding"/>
    <property type="evidence" value="ECO:0007669"/>
    <property type="project" value="InterPro"/>
</dbReference>
<dbReference type="PANTHER" id="PTHR23055:SF69">
    <property type="entry name" value="NEURONAL CALCIUM SENSOR 2"/>
    <property type="match status" value="1"/>
</dbReference>
<dbReference type="SUPFAM" id="SSF47473">
    <property type="entry name" value="EF-hand"/>
    <property type="match status" value="1"/>
</dbReference>
<dbReference type="EMBL" id="CAJNOK010005357">
    <property type="protein sequence ID" value="CAF0969819.1"/>
    <property type="molecule type" value="Genomic_DNA"/>
</dbReference>
<dbReference type="InterPro" id="IPR011992">
    <property type="entry name" value="EF-hand-dom_pair"/>
</dbReference>
<evidence type="ECO:0000313" key="8">
    <source>
        <dbReference type="EMBL" id="CAF3967960.1"/>
    </source>
</evidence>
<dbReference type="CDD" id="cd00051">
    <property type="entry name" value="EFh"/>
    <property type="match status" value="1"/>
</dbReference>
<sequence length="184" mass="20743">MASSPAIGEGLTEANVERLAQVTGMTQQQVGEWYRGFMVGLSCLNKDLPGGKLYKRKFVDVYKQFYPHGKADKFAEYVFRIFDKDLSGAIDLDRNGYVDKKEMKKVMDAIYDLRGEDKNGPNTSKTKIDEIFSKMDKNSDNKLSKEEFINGCMADNYLYQLLAPPIGGDFQDEIVSSDDDGAHH</sequence>
<keyword evidence="3" id="KW-0106">Calcium</keyword>
<dbReference type="Proteomes" id="UP000682733">
    <property type="component" value="Unassembled WGS sequence"/>
</dbReference>
<dbReference type="Pfam" id="PF13499">
    <property type="entry name" value="EF-hand_7"/>
    <property type="match status" value="1"/>
</dbReference>
<evidence type="ECO:0000313" key="7">
    <source>
        <dbReference type="EMBL" id="CAF3741279.1"/>
    </source>
</evidence>
<evidence type="ECO:0000313" key="5">
    <source>
        <dbReference type="EMBL" id="CAF0969819.1"/>
    </source>
</evidence>
<dbReference type="EMBL" id="CAJNOQ010008675">
    <property type="protein sequence ID" value="CAF1203641.1"/>
    <property type="molecule type" value="Genomic_DNA"/>
</dbReference>
<evidence type="ECO:0000259" key="4">
    <source>
        <dbReference type="PROSITE" id="PS50222"/>
    </source>
</evidence>
<dbReference type="InterPro" id="IPR028846">
    <property type="entry name" value="Recoverin"/>
</dbReference>
<evidence type="ECO:0000256" key="1">
    <source>
        <dbReference type="ARBA" id="ARBA00022723"/>
    </source>
</evidence>
<dbReference type="AlphaFoldDB" id="A0A814WKP3"/>
<organism evidence="6 9">
    <name type="scientific">Didymodactylos carnosus</name>
    <dbReference type="NCBI Taxonomy" id="1234261"/>
    <lineage>
        <taxon>Eukaryota</taxon>
        <taxon>Metazoa</taxon>
        <taxon>Spiralia</taxon>
        <taxon>Gnathifera</taxon>
        <taxon>Rotifera</taxon>
        <taxon>Eurotatoria</taxon>
        <taxon>Bdelloidea</taxon>
        <taxon>Philodinida</taxon>
        <taxon>Philodinidae</taxon>
        <taxon>Didymodactylos</taxon>
    </lineage>
</organism>